<feature type="compositionally biased region" description="Basic and acidic residues" evidence="1">
    <location>
        <begin position="242"/>
        <end position="251"/>
    </location>
</feature>
<proteinExistence type="predicted"/>
<feature type="region of interest" description="Disordered" evidence="1">
    <location>
        <begin position="73"/>
        <end position="98"/>
    </location>
</feature>
<feature type="region of interest" description="Disordered" evidence="1">
    <location>
        <begin position="225"/>
        <end position="267"/>
    </location>
</feature>
<protein>
    <submittedName>
        <fullName evidence="2">Uncharacterized protein</fullName>
    </submittedName>
</protein>
<keyword evidence="3" id="KW-1185">Reference proteome</keyword>
<comment type="caution">
    <text evidence="2">The sequence shown here is derived from an EMBL/GenBank/DDBJ whole genome shotgun (WGS) entry which is preliminary data.</text>
</comment>
<gene>
    <name evidence="2" type="ORF">JRQ81_011102</name>
</gene>
<sequence length="321" mass="36219">MDIDKTRWRELGLTPRQLSKKIGVTYSMAEFITQSYRKQVQTPPAACARPRGRKGAKKNRCADTLACKSGGEETPGFTASCGQKRQRSEPSDSESSSSSCVWCKTREVHETEETPGPSPRTRAGSCKQKCENHSASSCRCSGQKTTQAWCSRRRKHQNSEMKKRTGARSRQTLRCCCDTQPCQKKRKMIPIDIHLDIPLNIFLDDGEGTELGSEALQCKKWKNKSTGTQVPSLDEENIGGHQSERCQRPERSGAPWKEPTEDPHDIEMEDCVSCDDNSSEEQDRCRAQVKTKSSSQLSWWEKIQECMIFLETLLSSLINKC</sequence>
<dbReference type="EMBL" id="JAPFRF010000022">
    <property type="protein sequence ID" value="KAJ7305194.1"/>
    <property type="molecule type" value="Genomic_DNA"/>
</dbReference>
<dbReference type="OrthoDB" id="10512376at2759"/>
<name>A0A9Q1AR05_9SAUR</name>
<accession>A0A9Q1AR05</accession>
<dbReference type="Proteomes" id="UP001142489">
    <property type="component" value="Unassembled WGS sequence"/>
</dbReference>
<evidence type="ECO:0000313" key="3">
    <source>
        <dbReference type="Proteomes" id="UP001142489"/>
    </source>
</evidence>
<dbReference type="AlphaFoldDB" id="A0A9Q1AR05"/>
<organism evidence="2 3">
    <name type="scientific">Phrynocephalus forsythii</name>
    <dbReference type="NCBI Taxonomy" id="171643"/>
    <lineage>
        <taxon>Eukaryota</taxon>
        <taxon>Metazoa</taxon>
        <taxon>Chordata</taxon>
        <taxon>Craniata</taxon>
        <taxon>Vertebrata</taxon>
        <taxon>Euteleostomi</taxon>
        <taxon>Lepidosauria</taxon>
        <taxon>Squamata</taxon>
        <taxon>Bifurcata</taxon>
        <taxon>Unidentata</taxon>
        <taxon>Episquamata</taxon>
        <taxon>Toxicofera</taxon>
        <taxon>Iguania</taxon>
        <taxon>Acrodonta</taxon>
        <taxon>Agamidae</taxon>
        <taxon>Agaminae</taxon>
        <taxon>Phrynocephalus</taxon>
    </lineage>
</organism>
<reference evidence="2" key="1">
    <citation type="journal article" date="2023" name="DNA Res.">
        <title>Chromosome-level genome assembly of Phrynocephalus forsythii using third-generation DNA sequencing and Hi-C analysis.</title>
        <authorList>
            <person name="Qi Y."/>
            <person name="Zhao W."/>
            <person name="Zhao Y."/>
            <person name="Niu C."/>
            <person name="Cao S."/>
            <person name="Zhang Y."/>
        </authorList>
    </citation>
    <scope>NUCLEOTIDE SEQUENCE</scope>
    <source>
        <tissue evidence="2">Muscle</tissue>
    </source>
</reference>
<evidence type="ECO:0000313" key="2">
    <source>
        <dbReference type="EMBL" id="KAJ7305194.1"/>
    </source>
</evidence>
<evidence type="ECO:0000256" key="1">
    <source>
        <dbReference type="SAM" id="MobiDB-lite"/>
    </source>
</evidence>